<evidence type="ECO:0000256" key="8">
    <source>
        <dbReference type="PROSITE-ProRule" id="PRU00855"/>
    </source>
</evidence>
<dbReference type="EMBL" id="AZBU02000004">
    <property type="protein sequence ID" value="TKR83048.1"/>
    <property type="molecule type" value="Genomic_DNA"/>
</dbReference>
<dbReference type="InterPro" id="IPR024161">
    <property type="entry name" value="Znf_nanos-typ"/>
</dbReference>
<keyword evidence="11" id="KW-1185">Reference proteome</keyword>
<dbReference type="GO" id="GO:0006417">
    <property type="term" value="P:regulation of translation"/>
    <property type="evidence" value="ECO:0007669"/>
    <property type="project" value="UniProtKB-UniRule"/>
</dbReference>
<evidence type="ECO:0000256" key="5">
    <source>
        <dbReference type="ARBA" id="ARBA00022833"/>
    </source>
</evidence>
<evidence type="ECO:0000313" key="11">
    <source>
        <dbReference type="Proteomes" id="UP000298663"/>
    </source>
</evidence>
<dbReference type="PROSITE" id="PS51522">
    <property type="entry name" value="ZF_NANOS"/>
    <property type="match status" value="1"/>
</dbReference>
<keyword evidence="2" id="KW-0963">Cytoplasm</keyword>
<keyword evidence="6 8" id="KW-0810">Translation regulation</keyword>
<organism evidence="10 11">
    <name type="scientific">Steinernema carpocapsae</name>
    <name type="common">Entomopathogenic nematode</name>
    <dbReference type="NCBI Taxonomy" id="34508"/>
    <lineage>
        <taxon>Eukaryota</taxon>
        <taxon>Metazoa</taxon>
        <taxon>Ecdysozoa</taxon>
        <taxon>Nematoda</taxon>
        <taxon>Chromadorea</taxon>
        <taxon>Rhabditida</taxon>
        <taxon>Tylenchina</taxon>
        <taxon>Panagrolaimomorpha</taxon>
        <taxon>Strongyloidoidea</taxon>
        <taxon>Steinernematidae</taxon>
        <taxon>Steinernema</taxon>
    </lineage>
</organism>
<evidence type="ECO:0000313" key="10">
    <source>
        <dbReference type="EMBL" id="TKR83048.1"/>
    </source>
</evidence>
<evidence type="ECO:0000256" key="7">
    <source>
        <dbReference type="ARBA" id="ARBA00022884"/>
    </source>
</evidence>
<reference evidence="10 11" key="2">
    <citation type="journal article" date="2019" name="G3 (Bethesda)">
        <title>Hybrid Assembly of the Genome of the Entomopathogenic Nematode Steinernema carpocapsae Identifies the X-Chromosome.</title>
        <authorList>
            <person name="Serra L."/>
            <person name="Macchietto M."/>
            <person name="Macias-Munoz A."/>
            <person name="McGill C.J."/>
            <person name="Rodriguez I.M."/>
            <person name="Rodriguez B."/>
            <person name="Murad R."/>
            <person name="Mortazavi A."/>
        </authorList>
    </citation>
    <scope>NUCLEOTIDE SEQUENCE [LARGE SCALE GENOMIC DNA]</scope>
    <source>
        <strain evidence="10 11">ALL</strain>
    </source>
</reference>
<dbReference type="Proteomes" id="UP000298663">
    <property type="component" value="Unassembled WGS sequence"/>
</dbReference>
<dbReference type="Pfam" id="PF05741">
    <property type="entry name" value="zf-nanos"/>
    <property type="match status" value="1"/>
</dbReference>
<evidence type="ECO:0000256" key="2">
    <source>
        <dbReference type="ARBA" id="ARBA00022490"/>
    </source>
</evidence>
<dbReference type="InterPro" id="IPR008705">
    <property type="entry name" value="Nanos/Xcar2"/>
</dbReference>
<name>A0A4U5NIT7_STECR</name>
<keyword evidence="4 8" id="KW-0863">Zinc-finger</keyword>
<reference evidence="10 11" key="1">
    <citation type="journal article" date="2015" name="Genome Biol.">
        <title>Comparative genomics of Steinernema reveals deeply conserved gene regulatory networks.</title>
        <authorList>
            <person name="Dillman A.R."/>
            <person name="Macchietto M."/>
            <person name="Porter C.F."/>
            <person name="Rogers A."/>
            <person name="Williams B."/>
            <person name="Antoshechkin I."/>
            <person name="Lee M.M."/>
            <person name="Goodwin Z."/>
            <person name="Lu X."/>
            <person name="Lewis E.E."/>
            <person name="Goodrich-Blair H."/>
            <person name="Stock S.P."/>
            <person name="Adams B.J."/>
            <person name="Sternberg P.W."/>
            <person name="Mortazavi A."/>
        </authorList>
    </citation>
    <scope>NUCLEOTIDE SEQUENCE [LARGE SCALE GENOMIC DNA]</scope>
    <source>
        <strain evidence="10 11">ALL</strain>
    </source>
</reference>
<dbReference type="PANTHER" id="PTHR12887">
    <property type="entry name" value="NANOS PROTEIN"/>
    <property type="match status" value="1"/>
</dbReference>
<evidence type="ECO:0000256" key="4">
    <source>
        <dbReference type="ARBA" id="ARBA00022771"/>
    </source>
</evidence>
<evidence type="ECO:0000256" key="3">
    <source>
        <dbReference type="ARBA" id="ARBA00022723"/>
    </source>
</evidence>
<dbReference type="GO" id="GO:0005737">
    <property type="term" value="C:cytoplasm"/>
    <property type="evidence" value="ECO:0007669"/>
    <property type="project" value="UniProtKB-SubCell"/>
</dbReference>
<evidence type="ECO:0000256" key="6">
    <source>
        <dbReference type="ARBA" id="ARBA00022845"/>
    </source>
</evidence>
<accession>A0A4U5NIT7</accession>
<sequence length="113" mass="13068">MSEVPCVMCLRDTENHAFAYSHRLRDEEGRAECPKLRKLICLKCFVTGDDAHHQFFCPSIVEAREKKVARLGLTKEDLKEEIVETGIERSNQVPIGSIRRIDGKIIDKKNHRY</sequence>
<gene>
    <name evidence="10" type="ORF">L596_016701</name>
</gene>
<keyword evidence="3" id="KW-0479">Metal-binding</keyword>
<dbReference type="AlphaFoldDB" id="A0A4U5NIT7"/>
<comment type="similarity">
    <text evidence="8">Belongs to the nanos family.</text>
</comment>
<keyword evidence="7 8" id="KW-0694">RNA-binding</keyword>
<dbReference type="GO" id="GO:0008270">
    <property type="term" value="F:zinc ion binding"/>
    <property type="evidence" value="ECO:0007669"/>
    <property type="project" value="UniProtKB-KW"/>
</dbReference>
<evidence type="ECO:0000259" key="9">
    <source>
        <dbReference type="PROSITE" id="PS51522"/>
    </source>
</evidence>
<comment type="caution">
    <text evidence="10">The sequence shown here is derived from an EMBL/GenBank/DDBJ whole genome shotgun (WGS) entry which is preliminary data.</text>
</comment>
<evidence type="ECO:0000256" key="1">
    <source>
        <dbReference type="ARBA" id="ARBA00004496"/>
    </source>
</evidence>
<dbReference type="InterPro" id="IPR038129">
    <property type="entry name" value="Nanos_sf"/>
</dbReference>
<keyword evidence="5" id="KW-0862">Zinc</keyword>
<dbReference type="OrthoDB" id="10010129at2759"/>
<comment type="subcellular location">
    <subcellularLocation>
        <location evidence="1">Cytoplasm</location>
    </subcellularLocation>
</comment>
<protein>
    <recommendedName>
        <fullName evidence="9">Nanos-type domain-containing protein</fullName>
    </recommendedName>
</protein>
<feature type="domain" description="Nanos-type" evidence="9">
    <location>
        <begin position="5"/>
        <end position="59"/>
    </location>
</feature>
<dbReference type="Gene3D" id="4.10.60.30">
    <property type="entry name" value="Nanos, RNA-binding domain"/>
    <property type="match status" value="1"/>
</dbReference>
<dbReference type="STRING" id="34508.A0A4U5NIT7"/>
<proteinExistence type="inferred from homology"/>
<dbReference type="GO" id="GO:0003723">
    <property type="term" value="F:RNA binding"/>
    <property type="evidence" value="ECO:0007669"/>
    <property type="project" value="UniProtKB-UniRule"/>
</dbReference>